<sequence length="126" mass="14888">MSLSRPSNSYSFPRYGQGDECPIHWINLRFDSGQLPCFHDQESIRCLEYFWRTGRRRGEGRASQLVQPPGWWKKQKRNHADPSYLKKKHTAANGWFSRNTRHVFIRVSVHHLMCGIVKDGRKYQAL</sequence>
<dbReference type="AlphaFoldDB" id="A0A0D0AG92"/>
<reference evidence="2" key="2">
    <citation type="submission" date="2015-01" db="EMBL/GenBank/DDBJ databases">
        <title>Evolutionary Origins and Diversification of the Mycorrhizal Mutualists.</title>
        <authorList>
            <consortium name="DOE Joint Genome Institute"/>
            <consortium name="Mycorrhizal Genomics Consortium"/>
            <person name="Kohler A."/>
            <person name="Kuo A."/>
            <person name="Nagy L.G."/>
            <person name="Floudas D."/>
            <person name="Copeland A."/>
            <person name="Barry K.W."/>
            <person name="Cichocki N."/>
            <person name="Veneault-Fourrey C."/>
            <person name="LaButti K."/>
            <person name="Lindquist E.A."/>
            <person name="Lipzen A."/>
            <person name="Lundell T."/>
            <person name="Morin E."/>
            <person name="Murat C."/>
            <person name="Riley R."/>
            <person name="Ohm R."/>
            <person name="Sun H."/>
            <person name="Tunlid A."/>
            <person name="Henrissat B."/>
            <person name="Grigoriev I.V."/>
            <person name="Hibbett D.S."/>
            <person name="Martin F."/>
        </authorList>
    </citation>
    <scope>NUCLEOTIDE SEQUENCE [LARGE SCALE GENOMIC DNA]</scope>
    <source>
        <strain evidence="2">441</strain>
    </source>
</reference>
<reference evidence="1 2" key="1">
    <citation type="submission" date="2014-04" db="EMBL/GenBank/DDBJ databases">
        <authorList>
            <consortium name="DOE Joint Genome Institute"/>
            <person name="Kuo A."/>
            <person name="Kohler A."/>
            <person name="Costa M.D."/>
            <person name="Nagy L.G."/>
            <person name="Floudas D."/>
            <person name="Copeland A."/>
            <person name="Barry K.W."/>
            <person name="Cichocki N."/>
            <person name="Veneault-Fourrey C."/>
            <person name="LaButti K."/>
            <person name="Lindquist E.A."/>
            <person name="Lipzen A."/>
            <person name="Lundell T."/>
            <person name="Morin E."/>
            <person name="Murat C."/>
            <person name="Sun H."/>
            <person name="Tunlid A."/>
            <person name="Henrissat B."/>
            <person name="Grigoriev I.V."/>
            <person name="Hibbett D.S."/>
            <person name="Martin F."/>
            <person name="Nordberg H.P."/>
            <person name="Cantor M.N."/>
            <person name="Hua S.X."/>
        </authorList>
    </citation>
    <scope>NUCLEOTIDE SEQUENCE [LARGE SCALE GENOMIC DNA]</scope>
    <source>
        <strain evidence="1 2">441</strain>
    </source>
</reference>
<gene>
    <name evidence="1" type="ORF">PISMIDRAFT_670037</name>
</gene>
<dbReference type="EMBL" id="KN833685">
    <property type="protein sequence ID" value="KIK31088.1"/>
    <property type="molecule type" value="Genomic_DNA"/>
</dbReference>
<protein>
    <submittedName>
        <fullName evidence="1">Uncharacterized protein</fullName>
    </submittedName>
</protein>
<accession>A0A0D0AG92</accession>
<organism evidence="1 2">
    <name type="scientific">Pisolithus microcarpus 441</name>
    <dbReference type="NCBI Taxonomy" id="765257"/>
    <lineage>
        <taxon>Eukaryota</taxon>
        <taxon>Fungi</taxon>
        <taxon>Dikarya</taxon>
        <taxon>Basidiomycota</taxon>
        <taxon>Agaricomycotina</taxon>
        <taxon>Agaricomycetes</taxon>
        <taxon>Agaricomycetidae</taxon>
        <taxon>Boletales</taxon>
        <taxon>Sclerodermatineae</taxon>
        <taxon>Pisolithaceae</taxon>
        <taxon>Pisolithus</taxon>
    </lineage>
</organism>
<evidence type="ECO:0000313" key="1">
    <source>
        <dbReference type="EMBL" id="KIK31088.1"/>
    </source>
</evidence>
<evidence type="ECO:0000313" key="2">
    <source>
        <dbReference type="Proteomes" id="UP000054018"/>
    </source>
</evidence>
<keyword evidence="2" id="KW-1185">Reference proteome</keyword>
<dbReference type="HOGENOM" id="CLU_1982431_0_0_1"/>
<name>A0A0D0AG92_9AGAM</name>
<proteinExistence type="predicted"/>
<dbReference type="Proteomes" id="UP000054018">
    <property type="component" value="Unassembled WGS sequence"/>
</dbReference>